<evidence type="ECO:0008006" key="3">
    <source>
        <dbReference type="Google" id="ProtNLM"/>
    </source>
</evidence>
<accession>A0ABS1HDR3</accession>
<evidence type="ECO:0000313" key="2">
    <source>
        <dbReference type="Proteomes" id="UP000605676"/>
    </source>
</evidence>
<dbReference type="Gene3D" id="3.30.230.10">
    <property type="match status" value="1"/>
</dbReference>
<comment type="caution">
    <text evidence="1">The sequence shown here is derived from an EMBL/GenBank/DDBJ whole genome shotgun (WGS) entry which is preliminary data.</text>
</comment>
<dbReference type="RefSeq" id="WP_200462992.1">
    <property type="nucleotide sequence ID" value="NZ_JAENRR010000001.1"/>
</dbReference>
<dbReference type="EMBL" id="JAENRR010000001">
    <property type="protein sequence ID" value="MBK3515761.1"/>
    <property type="molecule type" value="Genomic_DNA"/>
</dbReference>
<sequence length="306" mass="34931">MQNGIESYYAHGKLLLSGEYLVLSGAKALALPLKYGQKLTIKPNKSCFLSWEATMPGGNWFQVEFNETLEAIKTDKTKLAQKLADILRTCVTYRPDILELFRNKAITTHLEFDKDWGWGSSSTLISLLSQWLGVHPYHLLQDTFGGSGYDIACSTATSPIIYQLINDAPKVEKVEFNPSFSNHIYFVYSGNKQNSQKEIARFDKSHIDLESIKQINSITEEMLCCRHLNHFGQLIEEHEKAIGQIVQLNPVKIEHFNDFKGYIKTLGAWGGDFMMVVSEESELYIRNYFESKSLNTIFKYNDIKIS</sequence>
<protein>
    <recommendedName>
        <fullName evidence="3">GHMP kinase</fullName>
    </recommendedName>
</protein>
<evidence type="ECO:0000313" key="1">
    <source>
        <dbReference type="EMBL" id="MBK3515761.1"/>
    </source>
</evidence>
<dbReference type="InterPro" id="IPR047765">
    <property type="entry name" value="GHMP_GYDIA-like"/>
</dbReference>
<dbReference type="Proteomes" id="UP000605676">
    <property type="component" value="Unassembled WGS sequence"/>
</dbReference>
<dbReference type="NCBIfam" id="NF040656">
    <property type="entry name" value="GHMP_GYDIA"/>
    <property type="match status" value="1"/>
</dbReference>
<reference evidence="1 2" key="1">
    <citation type="submission" date="2021-01" db="EMBL/GenBank/DDBJ databases">
        <title>Carboxyliciviraga sp.nov., isolated from coastal sediments.</title>
        <authorList>
            <person name="Lu D."/>
            <person name="Zhang T."/>
        </authorList>
    </citation>
    <scope>NUCLEOTIDE SEQUENCE [LARGE SCALE GENOMIC DNA]</scope>
    <source>
        <strain evidence="1 2">N1Y132</strain>
    </source>
</reference>
<dbReference type="InterPro" id="IPR014721">
    <property type="entry name" value="Ribsml_uS5_D2-typ_fold_subgr"/>
</dbReference>
<dbReference type="InterPro" id="IPR020568">
    <property type="entry name" value="Ribosomal_Su5_D2-typ_SF"/>
</dbReference>
<proteinExistence type="predicted"/>
<organism evidence="1 2">
    <name type="scientific">Carboxylicivirga marina</name>
    <dbReference type="NCBI Taxonomy" id="2800988"/>
    <lineage>
        <taxon>Bacteria</taxon>
        <taxon>Pseudomonadati</taxon>
        <taxon>Bacteroidota</taxon>
        <taxon>Bacteroidia</taxon>
        <taxon>Marinilabiliales</taxon>
        <taxon>Marinilabiliaceae</taxon>
        <taxon>Carboxylicivirga</taxon>
    </lineage>
</organism>
<keyword evidence="2" id="KW-1185">Reference proteome</keyword>
<dbReference type="SUPFAM" id="SSF54211">
    <property type="entry name" value="Ribosomal protein S5 domain 2-like"/>
    <property type="match status" value="1"/>
</dbReference>
<name>A0ABS1HDR3_9BACT</name>
<gene>
    <name evidence="1" type="ORF">JIV24_00315</name>
</gene>